<keyword evidence="2" id="KW-0732">Signal</keyword>
<keyword evidence="1" id="KW-1133">Transmembrane helix</keyword>
<reference evidence="4" key="1">
    <citation type="submission" date="2016-02" db="EMBL/GenBank/DDBJ databases">
        <title>Genomic analyses of a collection of pathogenic Corynebacterium diphtheriae.</title>
        <authorList>
            <person name="Sangal V."/>
            <person name="Titov L."/>
        </authorList>
    </citation>
    <scope>NUCLEOTIDE SEQUENCE [LARGE SCALE GENOMIC DNA]</scope>
    <source>
        <strain evidence="4">1438</strain>
    </source>
</reference>
<evidence type="ECO:0000313" key="4">
    <source>
        <dbReference type="Proteomes" id="UP000197692"/>
    </source>
</evidence>
<dbReference type="EMBL" id="LSZF01000001">
    <property type="protein sequence ID" value="OWM36010.1"/>
    <property type="molecule type" value="Genomic_DNA"/>
</dbReference>
<feature type="transmembrane region" description="Helical" evidence="1">
    <location>
        <begin position="214"/>
        <end position="236"/>
    </location>
</feature>
<comment type="caution">
    <text evidence="3">The sequence shown here is derived from an EMBL/GenBank/DDBJ whole genome shotgun (WGS) entry which is preliminary data.</text>
</comment>
<gene>
    <name evidence="3" type="ORF">AY602_00260</name>
</gene>
<evidence type="ECO:0000256" key="1">
    <source>
        <dbReference type="SAM" id="Phobius"/>
    </source>
</evidence>
<evidence type="ECO:0000256" key="2">
    <source>
        <dbReference type="SAM" id="SignalP"/>
    </source>
</evidence>
<dbReference type="AlphaFoldDB" id="A0A854NJL6"/>
<dbReference type="Proteomes" id="UP000197692">
    <property type="component" value="Unassembled WGS sequence"/>
</dbReference>
<feature type="signal peptide" evidence="2">
    <location>
        <begin position="1"/>
        <end position="25"/>
    </location>
</feature>
<keyword evidence="1" id="KW-0472">Membrane</keyword>
<dbReference type="RefSeq" id="WP_010935505.1">
    <property type="nucleotide sequence ID" value="NZ_JADQUE010000013.1"/>
</dbReference>
<sequence>MNIRSTKIVAALVAMALCTPNIAFAQETSNLTTISGSTDVNGDFSLTRSISAINRNDSTPPDSKTIYVNPGDTIHVQLDLKGKKANRTHGFTSFKEVVSPIQAFSASSGSLKYKKTSDPTLFAKQLDDIAPDTFKQTGDQTIEFKGNSPLGFGVTGNHVTIDYSYTAGNELGEYTTQFLPASEIDKERFNANDLSTLDLKVVIEEPKEPSLGKILGWLGGVLGILAVVGGGLWHLLRNLIRI</sequence>
<feature type="chain" id="PRO_5032563387" evidence="2">
    <location>
        <begin position="26"/>
        <end position="242"/>
    </location>
</feature>
<protein>
    <submittedName>
        <fullName evidence="3">Uncharacterized protein</fullName>
    </submittedName>
</protein>
<proteinExistence type="predicted"/>
<accession>A0A854NJL6</accession>
<evidence type="ECO:0000313" key="3">
    <source>
        <dbReference type="EMBL" id="OWM36010.1"/>
    </source>
</evidence>
<name>A0A854NJL6_CORDP</name>
<organism evidence="3 4">
    <name type="scientific">Corynebacterium diphtheriae bv. mitis</name>
    <dbReference type="NCBI Taxonomy" id="1806053"/>
    <lineage>
        <taxon>Bacteria</taxon>
        <taxon>Bacillati</taxon>
        <taxon>Actinomycetota</taxon>
        <taxon>Actinomycetes</taxon>
        <taxon>Mycobacteriales</taxon>
        <taxon>Corynebacteriaceae</taxon>
        <taxon>Corynebacterium</taxon>
    </lineage>
</organism>
<keyword evidence="1" id="KW-0812">Transmembrane</keyword>